<dbReference type="Pfam" id="PF00398">
    <property type="entry name" value="RrnaAD"/>
    <property type="match status" value="1"/>
</dbReference>
<gene>
    <name evidence="9" type="ORF">CDAUBV1_LOCUS14146</name>
</gene>
<dbReference type="PROSITE" id="PS01131">
    <property type="entry name" value="RRNA_A_DIMETH"/>
    <property type="match status" value="1"/>
</dbReference>
<dbReference type="InterPro" id="IPR020598">
    <property type="entry name" value="rRNA_Ade_methylase_Trfase_N"/>
</dbReference>
<dbReference type="InterPro" id="IPR020596">
    <property type="entry name" value="rRNA_Ade_Mease_Trfase_CS"/>
</dbReference>
<evidence type="ECO:0000313" key="10">
    <source>
        <dbReference type="Proteomes" id="UP001497525"/>
    </source>
</evidence>
<evidence type="ECO:0000313" key="9">
    <source>
        <dbReference type="EMBL" id="CAL5139099.1"/>
    </source>
</evidence>
<dbReference type="EC" id="2.1.1.-" evidence="7"/>
<dbReference type="InterPro" id="IPR023165">
    <property type="entry name" value="rRNA_Ade_diMease-like_C"/>
</dbReference>
<evidence type="ECO:0000256" key="7">
    <source>
        <dbReference type="RuleBase" id="RU362106"/>
    </source>
</evidence>
<dbReference type="Gene3D" id="3.40.50.150">
    <property type="entry name" value="Vaccinia Virus protein VP39"/>
    <property type="match status" value="1"/>
</dbReference>
<comment type="caution">
    <text evidence="9">The sequence shown here is derived from an EMBL/GenBank/DDBJ whole genome shotgun (WGS) entry which is preliminary data.</text>
</comment>
<dbReference type="EMBL" id="CAXLJL010000589">
    <property type="protein sequence ID" value="CAL5139099.1"/>
    <property type="molecule type" value="Genomic_DNA"/>
</dbReference>
<keyword evidence="5 6" id="KW-0694">RNA-binding</keyword>
<dbReference type="Proteomes" id="UP001497525">
    <property type="component" value="Unassembled WGS sequence"/>
</dbReference>
<dbReference type="GO" id="GO:0006391">
    <property type="term" value="P:transcription initiation at mitochondrial promoter"/>
    <property type="evidence" value="ECO:0007669"/>
    <property type="project" value="TreeGrafter"/>
</dbReference>
<keyword evidence="7" id="KW-0698">rRNA processing</keyword>
<feature type="binding site" evidence="6">
    <location>
        <position position="44"/>
    </location>
    <ligand>
        <name>S-adenosyl-L-methionine</name>
        <dbReference type="ChEBI" id="CHEBI:59789"/>
    </ligand>
</feature>
<keyword evidence="2 6" id="KW-0489">Methyltransferase</keyword>
<comment type="similarity">
    <text evidence="6 7">Belongs to the class I-like SAM-binding methyltransferase superfamily. rRNA adenine N(6)-methyltransferase family.</text>
</comment>
<evidence type="ECO:0000256" key="4">
    <source>
        <dbReference type="ARBA" id="ARBA00022691"/>
    </source>
</evidence>
<dbReference type="PROSITE" id="PS51689">
    <property type="entry name" value="SAM_RNA_A_N6_MT"/>
    <property type="match status" value="1"/>
</dbReference>
<dbReference type="Gene3D" id="1.10.8.100">
    <property type="entry name" value="Ribosomal RNA adenine dimethylase-like, domain 2"/>
    <property type="match status" value="1"/>
</dbReference>
<feature type="binding site" evidence="6">
    <location>
        <position position="183"/>
    </location>
    <ligand>
        <name>S-adenosyl-L-methionine</name>
        <dbReference type="ChEBI" id="CHEBI:59789"/>
    </ligand>
</feature>
<dbReference type="GO" id="GO:0005759">
    <property type="term" value="C:mitochondrial matrix"/>
    <property type="evidence" value="ECO:0007669"/>
    <property type="project" value="TreeGrafter"/>
</dbReference>
<feature type="binding site" evidence="6">
    <location>
        <position position="71"/>
    </location>
    <ligand>
        <name>S-adenosyl-L-methionine</name>
        <dbReference type="ChEBI" id="CHEBI:59789"/>
    </ligand>
</feature>
<evidence type="ECO:0000256" key="3">
    <source>
        <dbReference type="ARBA" id="ARBA00022679"/>
    </source>
</evidence>
<accession>A0AAV2TS93</accession>
<feature type="binding site" evidence="6">
    <location>
        <position position="93"/>
    </location>
    <ligand>
        <name>S-adenosyl-L-methionine</name>
        <dbReference type="ChEBI" id="CHEBI:59789"/>
    </ligand>
</feature>
<evidence type="ECO:0000256" key="5">
    <source>
        <dbReference type="ARBA" id="ARBA00022884"/>
    </source>
</evidence>
<keyword evidence="4 6" id="KW-0949">S-adenosyl-L-methionine</keyword>
<sequence>MRKAKQANRYRLAGLKLVHLPPLPSLREVLRIYGLRAQKQLSQNFLLQPASLNGLVKCAGSLRDAFVLEVGPGPGGLTRTILESRPRHLVVVELDRRFIPGLEELRMAAAEMGVKMDIYRQDILQFNAENIFPPEAKMDTEGWTSQFEGSKDVSKYKVGKTSEECKALVCQPGLHSRVRVLGNLPFNISTPLIIQWLHDIAERRGIWGYGRVPLVLTFQKEVAQRLVADVWDEQRSRLSIMAQAYCQVKYMKEIPGSAFLPPPKVDAAVVRFTPLAQPQIPVPFPYVEKFVRHAFQFRRKQIVRCIETLFPSDRTDLVIQLFKEAGVQPMKRPTQLTLLEFRDLCLVYERICRKNPEIFGFNYQDRHNLPMWNKRKTIQREVLGTENALTADYVVRKMYTDM</sequence>
<dbReference type="GO" id="GO:0003723">
    <property type="term" value="F:RNA binding"/>
    <property type="evidence" value="ECO:0007669"/>
    <property type="project" value="UniProtKB-UniRule"/>
</dbReference>
<proteinExistence type="inferred from homology"/>
<feature type="domain" description="Ribosomal RNA adenine methylase transferase N-terminal" evidence="8">
    <location>
        <begin position="51"/>
        <end position="276"/>
    </location>
</feature>
<keyword evidence="3 6" id="KW-0808">Transferase</keyword>
<dbReference type="GO" id="GO:0000179">
    <property type="term" value="F:rRNA (adenine-N6,N6-)-dimethyltransferase activity"/>
    <property type="evidence" value="ECO:0007669"/>
    <property type="project" value="UniProtKB-UniRule"/>
</dbReference>
<dbReference type="SUPFAM" id="SSF53335">
    <property type="entry name" value="S-adenosyl-L-methionine-dependent methyltransferases"/>
    <property type="match status" value="1"/>
</dbReference>
<evidence type="ECO:0000256" key="6">
    <source>
        <dbReference type="PROSITE-ProRule" id="PRU01026"/>
    </source>
</evidence>
<dbReference type="InterPro" id="IPR001737">
    <property type="entry name" value="KsgA/Erm"/>
</dbReference>
<dbReference type="PANTHER" id="PTHR11727:SF17">
    <property type="entry name" value="DIMETHYLADENOSINE TRANSFERASE 1, MITOCHONDRIAL"/>
    <property type="match status" value="1"/>
</dbReference>
<evidence type="ECO:0000256" key="2">
    <source>
        <dbReference type="ARBA" id="ARBA00022603"/>
    </source>
</evidence>
<protein>
    <recommendedName>
        <fullName evidence="7">rRNA adenine N(6)-methyltransferase</fullName>
        <ecNumber evidence="7">2.1.1.-</ecNumber>
    </recommendedName>
</protein>
<dbReference type="PANTHER" id="PTHR11727">
    <property type="entry name" value="DIMETHYLADENOSINE TRANSFERASE"/>
    <property type="match status" value="1"/>
</dbReference>
<comment type="subcellular location">
    <subcellularLocation>
        <location evidence="1">Mitochondrion</location>
    </subcellularLocation>
</comment>
<evidence type="ECO:0000256" key="1">
    <source>
        <dbReference type="ARBA" id="ARBA00004173"/>
    </source>
</evidence>
<dbReference type="AlphaFoldDB" id="A0AAV2TS93"/>
<feature type="binding site" evidence="6">
    <location>
        <position position="46"/>
    </location>
    <ligand>
        <name>S-adenosyl-L-methionine</name>
        <dbReference type="ChEBI" id="CHEBI:59789"/>
    </ligand>
</feature>
<evidence type="ECO:0000259" key="8">
    <source>
        <dbReference type="SMART" id="SM00650"/>
    </source>
</evidence>
<dbReference type="SMART" id="SM00650">
    <property type="entry name" value="rADc"/>
    <property type="match status" value="1"/>
</dbReference>
<name>A0AAV2TS93_CALDB</name>
<organism evidence="9 10">
    <name type="scientific">Calicophoron daubneyi</name>
    <name type="common">Rumen fluke</name>
    <name type="synonym">Paramphistomum daubneyi</name>
    <dbReference type="NCBI Taxonomy" id="300641"/>
    <lineage>
        <taxon>Eukaryota</taxon>
        <taxon>Metazoa</taxon>
        <taxon>Spiralia</taxon>
        <taxon>Lophotrochozoa</taxon>
        <taxon>Platyhelminthes</taxon>
        <taxon>Trematoda</taxon>
        <taxon>Digenea</taxon>
        <taxon>Plagiorchiida</taxon>
        <taxon>Pronocephalata</taxon>
        <taxon>Paramphistomoidea</taxon>
        <taxon>Paramphistomidae</taxon>
        <taxon>Calicophoron</taxon>
    </lineage>
</organism>
<feature type="binding site" evidence="6">
    <location>
        <position position="122"/>
    </location>
    <ligand>
        <name>S-adenosyl-L-methionine</name>
        <dbReference type="ChEBI" id="CHEBI:59789"/>
    </ligand>
</feature>
<dbReference type="InterPro" id="IPR029063">
    <property type="entry name" value="SAM-dependent_MTases_sf"/>
</dbReference>
<dbReference type="GO" id="GO:0034246">
    <property type="term" value="F:mitochondrial transcription factor activity"/>
    <property type="evidence" value="ECO:0007669"/>
    <property type="project" value="TreeGrafter"/>
</dbReference>
<reference evidence="9" key="1">
    <citation type="submission" date="2024-06" db="EMBL/GenBank/DDBJ databases">
        <authorList>
            <person name="Liu X."/>
            <person name="Lenzi L."/>
            <person name="Haldenby T S."/>
            <person name="Uol C."/>
        </authorList>
    </citation>
    <scope>NUCLEOTIDE SEQUENCE</scope>
</reference>